<evidence type="ECO:0000313" key="5">
    <source>
        <dbReference type="Proteomes" id="UP001628156"/>
    </source>
</evidence>
<protein>
    <recommendedName>
        <fullName evidence="6">Exocyst complex component Sec6</fullName>
    </recommendedName>
</protein>
<reference evidence="4 5" key="1">
    <citation type="journal article" date="2019" name="PLoS Negl. Trop. Dis.">
        <title>Whole genome sequencing of Entamoeba nuttalli reveals mammalian host-related molecular signatures and a novel octapeptide-repeat surface protein.</title>
        <authorList>
            <person name="Tanaka M."/>
            <person name="Makiuchi T."/>
            <person name="Komiyama T."/>
            <person name="Shiina T."/>
            <person name="Osaki K."/>
            <person name="Tachibana H."/>
        </authorList>
    </citation>
    <scope>NUCLEOTIDE SEQUENCE [LARGE SCALE GENOMIC DNA]</scope>
    <source>
        <strain evidence="4 5">P19-061405</strain>
    </source>
</reference>
<dbReference type="EMBL" id="BAAFRS010000054">
    <property type="protein sequence ID" value="GAB1220473.1"/>
    <property type="molecule type" value="Genomic_DNA"/>
</dbReference>
<keyword evidence="3" id="KW-0268">Exocytosis</keyword>
<evidence type="ECO:0000256" key="2">
    <source>
        <dbReference type="ARBA" id="ARBA00022448"/>
    </source>
</evidence>
<evidence type="ECO:0000256" key="1">
    <source>
        <dbReference type="ARBA" id="ARBA00009447"/>
    </source>
</evidence>
<gene>
    <name evidence="4" type="ORF">ENUP19_0054G0046</name>
</gene>
<dbReference type="Gene3D" id="1.10.357.50">
    <property type="match status" value="1"/>
</dbReference>
<dbReference type="PANTHER" id="PTHR21292:SF1">
    <property type="entry name" value="EXOCYST COMPLEX COMPONENT 3"/>
    <property type="match status" value="1"/>
</dbReference>
<dbReference type="Proteomes" id="UP001628156">
    <property type="component" value="Unassembled WGS sequence"/>
</dbReference>
<comment type="similarity">
    <text evidence="1">Belongs to the SEC6 family.</text>
</comment>
<sequence length="766" mass="88314">MISTSLVKTFVLAKQEEKKLTMEEEAEQRAINEIERLFGSDKSTGTINEREIEALEKSESLDARLKTRIQEELEGFSIGLKLLENSQENATEIDKLSLEIADICQACDDLFQNYALVKEITTIKRNLKEVIETVKYLKCLKDKVKEVEELLKDEQNLLRVHSIVRTYEMLRLAIEKQIRKFGLPYTADVDPYFQQITQIRQLLTQSIDDIFEEFIERANKRPEILVKIAVITERDRRDKELIKQQSKVENSKIQQYEYDGVDYVQKIQGLVKTAAEKSIYKKFEIADQPWINTSPTMKSLQDYLDELTIASFDADACFPPEYQIKNIYLMSTTTKLYDLFKLWSNADPDKLGGTVIANTTIISLLKWVTDDFIPTMTRIGVPSDSVPNFYEALRGAQLQYRERIRGKMFEWVPNIAKEDVKQTPSTINNLLYTTAPVDLFGIVKEQIEIAKTSKNSDFIYEVVNALVTPLELYSTVVSKQLKDSLTYNRLTEEQQEETEDVSLPLGYVISIINNSNACIEKTEDMLSKVTEIIGTELADKFDFSTVISSFDRLIDEACIYIRETIMDDCEVKIKDLFEDEYYGDDDCIEMIAGCIQEYASSDLQPNLLKIYVEDIVDKCVVDLINKYITQLITKKHKFNRKDRTNTGDMIAKDSETINSFLQDFVNKKKLMGHLNVLRGFSQLLKEEADSVRSGYNIILQDYKDCPVEIVRFLISERDDFGSSDKDTAYEGLQNVYDQLNVDFSRIKPTIFSTLQIPSKLNFIKPK</sequence>
<dbReference type="InterPro" id="IPR010326">
    <property type="entry name" value="EXOC3/Sec6"/>
</dbReference>
<name>A0ABQ0DCM1_9EUKA</name>
<accession>A0ABQ0DCM1</accession>
<keyword evidence="5" id="KW-1185">Reference proteome</keyword>
<dbReference type="Gene3D" id="1.10.357.70">
    <property type="entry name" value="Exocyst complex component Sec6, C-terminal domain"/>
    <property type="match status" value="1"/>
</dbReference>
<organism evidence="4 5">
    <name type="scientific">Entamoeba nuttalli</name>
    <dbReference type="NCBI Taxonomy" id="412467"/>
    <lineage>
        <taxon>Eukaryota</taxon>
        <taxon>Amoebozoa</taxon>
        <taxon>Evosea</taxon>
        <taxon>Archamoebae</taxon>
        <taxon>Mastigamoebida</taxon>
        <taxon>Entamoebidae</taxon>
        <taxon>Entamoeba</taxon>
    </lineage>
</organism>
<dbReference type="InterPro" id="IPR042532">
    <property type="entry name" value="EXOC3/Sec6_C"/>
</dbReference>
<evidence type="ECO:0000256" key="3">
    <source>
        <dbReference type="ARBA" id="ARBA00022483"/>
    </source>
</evidence>
<comment type="caution">
    <text evidence="4">The sequence shown here is derived from an EMBL/GenBank/DDBJ whole genome shotgun (WGS) entry which is preliminary data.</text>
</comment>
<evidence type="ECO:0008006" key="6">
    <source>
        <dbReference type="Google" id="ProtNLM"/>
    </source>
</evidence>
<keyword evidence="2" id="KW-0813">Transport</keyword>
<evidence type="ECO:0000313" key="4">
    <source>
        <dbReference type="EMBL" id="GAB1220473.1"/>
    </source>
</evidence>
<proteinExistence type="inferred from homology"/>
<dbReference type="Pfam" id="PF06046">
    <property type="entry name" value="Sec6"/>
    <property type="match status" value="1"/>
</dbReference>
<dbReference type="PANTHER" id="PTHR21292">
    <property type="entry name" value="EXOCYST COMPLEX COMPONENT SEC6-RELATED"/>
    <property type="match status" value="1"/>
</dbReference>